<gene>
    <name evidence="7" type="primary">RFPL4A</name>
</gene>
<evidence type="ECO:0008006" key="9">
    <source>
        <dbReference type="Google" id="ProtNLM"/>
    </source>
</evidence>
<accession>A0A671G1M0</accession>
<dbReference type="InParanoid" id="A0A671G1M0"/>
<dbReference type="AlphaFoldDB" id="A0A671G1M0"/>
<dbReference type="InterPro" id="IPR022723">
    <property type="entry name" value="RDM_domain_RFPL"/>
</dbReference>
<dbReference type="InterPro" id="IPR001841">
    <property type="entry name" value="Znf_RING"/>
</dbReference>
<dbReference type="InterPro" id="IPR013083">
    <property type="entry name" value="Znf_RING/FYVE/PHD"/>
</dbReference>
<dbReference type="PRINTS" id="PR01407">
    <property type="entry name" value="BUTYPHLNCDUF"/>
</dbReference>
<dbReference type="Pfam" id="PF11002">
    <property type="entry name" value="RDM"/>
    <property type="match status" value="1"/>
</dbReference>
<evidence type="ECO:0000259" key="6">
    <source>
        <dbReference type="PROSITE" id="PS50188"/>
    </source>
</evidence>
<name>A0A671G1M0_RHIFE</name>
<dbReference type="PROSITE" id="PS50188">
    <property type="entry name" value="B302_SPRY"/>
    <property type="match status" value="1"/>
</dbReference>
<evidence type="ECO:0000259" key="5">
    <source>
        <dbReference type="PROSITE" id="PS50089"/>
    </source>
</evidence>
<dbReference type="InterPro" id="IPR050143">
    <property type="entry name" value="TRIM/RBCC"/>
</dbReference>
<proteinExistence type="predicted"/>
<feature type="domain" description="RING-type" evidence="5">
    <location>
        <begin position="39"/>
        <end position="81"/>
    </location>
</feature>
<evidence type="ECO:0000256" key="3">
    <source>
        <dbReference type="ARBA" id="ARBA00022833"/>
    </source>
</evidence>
<keyword evidence="8" id="KW-1185">Reference proteome</keyword>
<reference evidence="8" key="3">
    <citation type="submission" date="2018-12" db="EMBL/GenBank/DDBJ databases">
        <title>G10K-VGP greater horseshoe bat female genome, primary haplotype.</title>
        <authorList>
            <person name="Teeling E."/>
            <person name="Myers G."/>
            <person name="Vernes S."/>
            <person name="Pippel M."/>
            <person name="Winkler S."/>
            <person name="Fedrigo O."/>
            <person name="Rhie A."/>
            <person name="Koren S."/>
            <person name="Phillippy A."/>
            <person name="Lewin H."/>
            <person name="Damas J."/>
            <person name="Howe K."/>
            <person name="Mountcastle J."/>
            <person name="Jarvis E.D."/>
        </authorList>
    </citation>
    <scope>NUCLEOTIDE SEQUENCE [LARGE SCALE GENOMIC DNA]</scope>
</reference>
<dbReference type="SUPFAM" id="SSF57850">
    <property type="entry name" value="RING/U-box"/>
    <property type="match status" value="1"/>
</dbReference>
<keyword evidence="1" id="KW-0479">Metal-binding</keyword>
<dbReference type="InterPro" id="IPR003879">
    <property type="entry name" value="Butyrophylin_SPRY"/>
</dbReference>
<protein>
    <recommendedName>
        <fullName evidence="9">Ret finger protein like 4A</fullName>
    </recommendedName>
</protein>
<dbReference type="FunFam" id="2.60.120.920:FF:000040">
    <property type="entry name" value="Ret finger protein-like 4A"/>
    <property type="match status" value="1"/>
</dbReference>
<dbReference type="Pfam" id="PF00622">
    <property type="entry name" value="SPRY"/>
    <property type="match status" value="1"/>
</dbReference>
<dbReference type="GO" id="GO:0005737">
    <property type="term" value="C:cytoplasm"/>
    <property type="evidence" value="ECO:0007669"/>
    <property type="project" value="UniProtKB-ARBA"/>
</dbReference>
<dbReference type="GeneTree" id="ENSGT00940000163187"/>
<reference evidence="7" key="5">
    <citation type="submission" date="2025-09" db="UniProtKB">
        <authorList>
            <consortium name="Ensembl"/>
        </authorList>
    </citation>
    <scope>IDENTIFICATION</scope>
</reference>
<dbReference type="InterPro" id="IPR037960">
    <property type="entry name" value="SPRY/PRY_RFPL"/>
</dbReference>
<dbReference type="InterPro" id="IPR003877">
    <property type="entry name" value="SPRY_dom"/>
</dbReference>
<evidence type="ECO:0000313" key="8">
    <source>
        <dbReference type="Proteomes" id="UP000472240"/>
    </source>
</evidence>
<dbReference type="Gene3D" id="3.30.40.10">
    <property type="entry name" value="Zinc/RING finger domain, C3HC4 (zinc finger)"/>
    <property type="match status" value="1"/>
</dbReference>
<dbReference type="SMART" id="SM00449">
    <property type="entry name" value="SPRY"/>
    <property type="match status" value="1"/>
</dbReference>
<organism evidence="7 8">
    <name type="scientific">Rhinolophus ferrumequinum</name>
    <name type="common">Greater horseshoe bat</name>
    <dbReference type="NCBI Taxonomy" id="59479"/>
    <lineage>
        <taxon>Eukaryota</taxon>
        <taxon>Metazoa</taxon>
        <taxon>Chordata</taxon>
        <taxon>Craniata</taxon>
        <taxon>Vertebrata</taxon>
        <taxon>Euteleostomi</taxon>
        <taxon>Mammalia</taxon>
        <taxon>Eutheria</taxon>
        <taxon>Laurasiatheria</taxon>
        <taxon>Chiroptera</taxon>
        <taxon>Yinpterochiroptera</taxon>
        <taxon>Rhinolophoidea</taxon>
        <taxon>Rhinolophidae</taxon>
        <taxon>Rhinolophinae</taxon>
        <taxon>Rhinolophus</taxon>
    </lineage>
</organism>
<dbReference type="Proteomes" id="UP000472240">
    <property type="component" value="Chromosome 15"/>
</dbReference>
<dbReference type="GO" id="GO:0008270">
    <property type="term" value="F:zinc ion binding"/>
    <property type="evidence" value="ECO:0007669"/>
    <property type="project" value="UniProtKB-KW"/>
</dbReference>
<dbReference type="Pfam" id="PF15227">
    <property type="entry name" value="zf-C3HC4_4"/>
    <property type="match status" value="1"/>
</dbReference>
<dbReference type="Ensembl" id="ENSRFET00010032374.1">
    <property type="protein sequence ID" value="ENSRFEP00010029838.1"/>
    <property type="gene ID" value="ENSRFEG00010019752.1"/>
</dbReference>
<dbReference type="Gene3D" id="2.60.120.920">
    <property type="match status" value="1"/>
</dbReference>
<dbReference type="InterPro" id="IPR001870">
    <property type="entry name" value="B30.2/SPRY"/>
</dbReference>
<feature type="domain" description="B30.2/SPRY" evidence="6">
    <location>
        <begin position="106"/>
        <end position="300"/>
    </location>
</feature>
<sequence>MSTKGLRDGVIVQIQQLSNTAPFPDTVTMAEHFKEACRCPLCLTYLENPVNMRCGYICCLRCVSSLLKEPSRVGVLCPSCSEVSQKNDIRPNSQLGRLVSKIKDLEPQLRTVLQMNPRVRKFQVDMTLDVDTANNYLIISEDLRRVRCGYFEQERKAHAVRFNFAICVLGSPRFISGRHYWEVDVGTSKEWNVGVCQESVCRQGEIVLSSDLGFWTVSSRSEDVFSASTVPLTVLMVNPRLHRVGIFLDMGMGTISFYHVGDGSHIFTFPKICPAEPLRPFFAPANPVMDDESFLRICPAMDSGIASSPVTPGEGQ</sequence>
<dbReference type="InterPro" id="IPR013320">
    <property type="entry name" value="ConA-like_dom_sf"/>
</dbReference>
<dbReference type="InterPro" id="IPR006574">
    <property type="entry name" value="PRY"/>
</dbReference>
<reference evidence="7 8" key="2">
    <citation type="journal article" date="2018" name="Annu Rev Anim Biosci">
        <title>Bat Biology, Genomes, and the Bat1K Project: To Generate Chromosome-Level Genomes for All Living Bat Species.</title>
        <authorList>
            <person name="Teeling E.C."/>
            <person name="Vernes S.C."/>
            <person name="Davalos L.M."/>
            <person name="Ray D.A."/>
            <person name="Gilbert M.T.P."/>
            <person name="Myers E."/>
        </authorList>
    </citation>
    <scope>NUCLEOTIDE SEQUENCE</scope>
</reference>
<keyword evidence="3" id="KW-0862">Zinc</keyword>
<dbReference type="PROSITE" id="PS50089">
    <property type="entry name" value="ZF_RING_2"/>
    <property type="match status" value="1"/>
</dbReference>
<dbReference type="InterPro" id="IPR043136">
    <property type="entry name" value="B30.2/SPRY_sf"/>
</dbReference>
<dbReference type="OMA" id="RCGYSKQ"/>
<dbReference type="Pfam" id="PF13765">
    <property type="entry name" value="PRY"/>
    <property type="match status" value="1"/>
</dbReference>
<evidence type="ECO:0000256" key="4">
    <source>
        <dbReference type="PROSITE-ProRule" id="PRU00175"/>
    </source>
</evidence>
<evidence type="ECO:0000313" key="7">
    <source>
        <dbReference type="Ensembl" id="ENSRFEP00010029838.1"/>
    </source>
</evidence>
<dbReference type="SMART" id="SM00589">
    <property type="entry name" value="PRY"/>
    <property type="match status" value="1"/>
</dbReference>
<keyword evidence="2 4" id="KW-0863">Zinc-finger</keyword>
<dbReference type="CDD" id="cd15821">
    <property type="entry name" value="SPRY_PRY_RFPL"/>
    <property type="match status" value="1"/>
</dbReference>
<reference evidence="7" key="4">
    <citation type="submission" date="2025-08" db="UniProtKB">
        <authorList>
            <consortium name="Ensembl"/>
        </authorList>
    </citation>
    <scope>IDENTIFICATION</scope>
</reference>
<reference evidence="7 8" key="1">
    <citation type="journal article" date="2015" name="Annu Rev Anim Biosci">
        <title>The Genome 10K Project: a way forward.</title>
        <authorList>
            <person name="Koepfli K.P."/>
            <person name="Paten B."/>
            <person name="O'Brien S.J."/>
            <person name="Koepfli K.P."/>
            <person name="Paten B."/>
            <person name="Antunes A."/>
            <person name="Belov K."/>
            <person name="Bustamante C."/>
            <person name="Castoe T.A."/>
            <person name="Clawson H."/>
            <person name="Crawford A.J."/>
            <person name="Diekhans M."/>
            <person name="Distel D."/>
            <person name="Durbin R."/>
            <person name="Earl D."/>
            <person name="Fujita M.K."/>
            <person name="Gamble T."/>
            <person name="Georges A."/>
            <person name="Gemmell N."/>
            <person name="Gilbert M.T."/>
            <person name="Graves J.M."/>
            <person name="Green R.E."/>
            <person name="Hickey G."/>
            <person name="Jarvis E.D."/>
            <person name="Johnson W."/>
            <person name="Komissarov A."/>
            <person name="Korf I."/>
            <person name="Kuhn R."/>
            <person name="Larkin D.M."/>
            <person name="Lewin H."/>
            <person name="Lopez J.V."/>
            <person name="Ma J."/>
            <person name="Marques-Bonet T."/>
            <person name="Miller W."/>
            <person name="Murphy R."/>
            <person name="Pevzner P."/>
            <person name="Shapiro B."/>
            <person name="Steiner C."/>
            <person name="Tamazian G."/>
            <person name="Venkatesh B."/>
            <person name="Wang J."/>
            <person name="Wayne R."/>
            <person name="Wiley E."/>
            <person name="Yang H."/>
            <person name="Zhang G."/>
            <person name="Haussler D."/>
            <person name="Ryder O."/>
            <person name="O'Brien S.J."/>
        </authorList>
    </citation>
    <scope>NUCLEOTIDE SEQUENCE</scope>
</reference>
<evidence type="ECO:0000256" key="2">
    <source>
        <dbReference type="ARBA" id="ARBA00022771"/>
    </source>
</evidence>
<evidence type="ECO:0000256" key="1">
    <source>
        <dbReference type="ARBA" id="ARBA00022723"/>
    </source>
</evidence>
<dbReference type="PANTHER" id="PTHR24103">
    <property type="entry name" value="E3 UBIQUITIN-PROTEIN LIGASE TRIM"/>
    <property type="match status" value="1"/>
</dbReference>
<dbReference type="SUPFAM" id="SSF49899">
    <property type="entry name" value="Concanavalin A-like lectins/glucanases"/>
    <property type="match status" value="1"/>
</dbReference>